<sequence>MSTPKNQKACRNYKRNTASPRKWLKHFRNVAEAKTAAQIYVALCELVPRLLERGQRPEVVEHDLSQLLGERGFFVAPVVNDYALQRGAV</sequence>
<dbReference type="AlphaFoldDB" id="A0AAD2AQN0"/>
<name>A0AAD2AQN0_9RALS</name>
<organism evidence="1 3">
    <name type="scientific">Ralstonia mannitolilytica</name>
    <dbReference type="NCBI Taxonomy" id="105219"/>
    <lineage>
        <taxon>Bacteria</taxon>
        <taxon>Pseudomonadati</taxon>
        <taxon>Pseudomonadota</taxon>
        <taxon>Betaproteobacteria</taxon>
        <taxon>Burkholderiales</taxon>
        <taxon>Burkholderiaceae</taxon>
        <taxon>Ralstonia</taxon>
    </lineage>
</organism>
<dbReference type="RefSeq" id="WP_222328784.1">
    <property type="nucleotide sequence ID" value="NZ_CATVXE010000006.1"/>
</dbReference>
<evidence type="ECO:0000313" key="3">
    <source>
        <dbReference type="Proteomes" id="UP001190002"/>
    </source>
</evidence>
<evidence type="ECO:0000313" key="2">
    <source>
        <dbReference type="EMBL" id="CAJ0878791.1"/>
    </source>
</evidence>
<gene>
    <name evidence="2" type="ORF">R77569_03019</name>
    <name evidence="1" type="ORF">R77591_01802</name>
</gene>
<keyword evidence="4" id="KW-1185">Reference proteome</keyword>
<reference evidence="1 4" key="1">
    <citation type="submission" date="2023-07" db="EMBL/GenBank/DDBJ databases">
        <authorList>
            <person name="Peeters C."/>
        </authorList>
    </citation>
    <scope>NUCLEOTIDE SEQUENCE</scope>
    <source>
        <strain evidence="2 4">R-77569</strain>
        <strain evidence="1">R-77591</strain>
    </source>
</reference>
<proteinExistence type="predicted"/>
<protein>
    <submittedName>
        <fullName evidence="1">Uncharacterized protein</fullName>
    </submittedName>
</protein>
<dbReference type="EMBL" id="CATVXE010000006">
    <property type="protein sequence ID" value="CAJ0682361.1"/>
    <property type="molecule type" value="Genomic_DNA"/>
</dbReference>
<evidence type="ECO:0000313" key="4">
    <source>
        <dbReference type="Proteomes" id="UP001190452"/>
    </source>
</evidence>
<evidence type="ECO:0000313" key="1">
    <source>
        <dbReference type="EMBL" id="CAJ0682361.1"/>
    </source>
</evidence>
<dbReference type="Proteomes" id="UP001190452">
    <property type="component" value="Unassembled WGS sequence"/>
</dbReference>
<comment type="caution">
    <text evidence="1">The sequence shown here is derived from an EMBL/GenBank/DDBJ whole genome shotgun (WGS) entry which is preliminary data.</text>
</comment>
<dbReference type="Proteomes" id="UP001190002">
    <property type="component" value="Unassembled WGS sequence"/>
</dbReference>
<accession>A0AAD2AQN0</accession>
<dbReference type="EMBL" id="CAUDKV010000012">
    <property type="protein sequence ID" value="CAJ0878791.1"/>
    <property type="molecule type" value="Genomic_DNA"/>
</dbReference>